<proteinExistence type="predicted"/>
<dbReference type="PANTHER" id="PTHR33676:SF14">
    <property type="match status" value="1"/>
</dbReference>
<organism evidence="1 2">
    <name type="scientific">Olea europaea subsp. europaea</name>
    <dbReference type="NCBI Taxonomy" id="158383"/>
    <lineage>
        <taxon>Eukaryota</taxon>
        <taxon>Viridiplantae</taxon>
        <taxon>Streptophyta</taxon>
        <taxon>Embryophyta</taxon>
        <taxon>Tracheophyta</taxon>
        <taxon>Spermatophyta</taxon>
        <taxon>Magnoliopsida</taxon>
        <taxon>eudicotyledons</taxon>
        <taxon>Gunneridae</taxon>
        <taxon>Pentapetalae</taxon>
        <taxon>asterids</taxon>
        <taxon>lamiids</taxon>
        <taxon>Lamiales</taxon>
        <taxon>Oleaceae</taxon>
        <taxon>Oleeae</taxon>
        <taxon>Olea</taxon>
    </lineage>
</organism>
<dbReference type="EMBL" id="CACTIH010001823">
    <property type="protein sequence ID" value="CAA2964411.1"/>
    <property type="molecule type" value="Genomic_DNA"/>
</dbReference>
<reference evidence="1 2" key="1">
    <citation type="submission" date="2019-12" db="EMBL/GenBank/DDBJ databases">
        <authorList>
            <person name="Alioto T."/>
            <person name="Alioto T."/>
            <person name="Gomez Garrido J."/>
        </authorList>
    </citation>
    <scope>NUCLEOTIDE SEQUENCE [LARGE SCALE GENOMIC DNA]</scope>
</reference>
<dbReference type="PANTHER" id="PTHR33676">
    <property type="entry name" value="COLD REGULATED PROTEIN 27"/>
    <property type="match status" value="1"/>
</dbReference>
<accession>A0A8S0QFD2</accession>
<keyword evidence="2" id="KW-1185">Reference proteome</keyword>
<comment type="caution">
    <text evidence="1">The sequence shown here is derived from an EMBL/GenBank/DDBJ whole genome shotgun (WGS) entry which is preliminary data.</text>
</comment>
<evidence type="ECO:0000313" key="1">
    <source>
        <dbReference type="EMBL" id="CAA2964411.1"/>
    </source>
</evidence>
<evidence type="ECO:0000313" key="2">
    <source>
        <dbReference type="Proteomes" id="UP000594638"/>
    </source>
</evidence>
<dbReference type="GO" id="GO:0009409">
    <property type="term" value="P:response to cold"/>
    <property type="evidence" value="ECO:0007669"/>
    <property type="project" value="InterPro"/>
</dbReference>
<dbReference type="AlphaFoldDB" id="A0A8S0QFD2"/>
<dbReference type="GO" id="GO:0042752">
    <property type="term" value="P:regulation of circadian rhythm"/>
    <property type="evidence" value="ECO:0007669"/>
    <property type="project" value="InterPro"/>
</dbReference>
<sequence length="310" mass="34517">MEENYRPENQPAPGVSEVTVSCVNELTRSNSDLPSLIAENYEDVIRGSANATPLDRGLDEENKGDSCSGEGRKNDFLMDDCKAWTNEKHNLYLNHLEVSFVKQLNQSMGFLAQCSKQNKSENSVSQNRASSVHNASKQCCWQKINYESGQPLLHASTDSHGTLKSPRIYGSRKMSKQHPFPSADIKESPKLQIMDEHLIRKRVSYQGLATCSQQLLSGDLYRNDPFEFLTEGTGQNFIDEGCQTNHPNISSQAKRLKSALVDSSDHNQIVPCRKFPTVNNSAVDSSTLGEELVHCEGVSENFESFVNPPT</sequence>
<gene>
    <name evidence="1" type="ORF">OLEA9_A115424</name>
</gene>
<name>A0A8S0QFD2_OLEEU</name>
<dbReference type="OrthoDB" id="1104553at2759"/>
<protein>
    <submittedName>
        <fullName evidence="1">Uncharacterized protein</fullName>
    </submittedName>
</protein>
<dbReference type="Proteomes" id="UP000594638">
    <property type="component" value="Unassembled WGS sequence"/>
</dbReference>
<dbReference type="InterPro" id="IPR044678">
    <property type="entry name" value="COR27/28"/>
</dbReference>
<dbReference type="Gramene" id="OE9A115424T2">
    <property type="protein sequence ID" value="OE9A115424C2"/>
    <property type="gene ID" value="OE9A115424"/>
</dbReference>